<dbReference type="AlphaFoldDB" id="A0A5C4JJ16"/>
<keyword evidence="1" id="KW-0472">Membrane</keyword>
<gene>
    <name evidence="2" type="ORF">ETD83_02425</name>
</gene>
<keyword evidence="1" id="KW-1133">Transmembrane helix</keyword>
<sequence>MRQRRAGWYGLLAVSAGLLVAVPALLAIANVQDWRALAAAAAISPVAALFAWVGRDRLTALAQHRDEQAKQLASGTFTPGGRLPRVREITDPIAVGVHPAPLRDPTEDGDPLSRDRVPVYVPRDIDLRLRDVLNHSGFLLLVGDSTAGKTRTAYEAMRATLPDHVFIAPEGRDGLSAAIEAAAKMRRCVLWLNDMEHYLGSEGLTRMAITELLAGNNHHRIILATLRAAEESRLTGAETAPGEEGRQLQYDTQAVLDQADRIFLERNFTGTERGRAREMAEEDPRISDALVHSGSYGLAEYLACGPELLREWENAWARGTHPRGASLIEAAIDCCRAGYTSPLPRALLSDLHVGYLSERGGARLRPEPEDRAWEWATRLRPSGNALLHPVGNDTFEVFDYLIDVVQRRTPAGQYVPERTLITALAYASPADSLSIAGAAYSQGRYQLAEHALRQATEHDRHRPDHPDALARRSNLAALLRRLGRLDEAEREARAVLNSRIQVLGPEHPHTLASRSILVTILRDLARFEEAEEEGRRVLSSRIRVLGDLHRSSLASRCILATVLGELGRLEEAKQEAQAALNGRILVLGPEHPYTLASRSNLAIIMSGLGQIEEAEREGRAALNGRIQILGPEHPDTLASRSVHSVVLYRLGRLEEAEEAGRTVLDGRTRVLGVHHPDTLASQAQLDLILDAQRRPAP</sequence>
<protein>
    <submittedName>
        <fullName evidence="2">Tetratricopeptide repeat protein</fullName>
    </submittedName>
</protein>
<dbReference type="InterPro" id="IPR011990">
    <property type="entry name" value="TPR-like_helical_dom_sf"/>
</dbReference>
<dbReference type="SUPFAM" id="SSF48452">
    <property type="entry name" value="TPR-like"/>
    <property type="match status" value="2"/>
</dbReference>
<dbReference type="PANTHER" id="PTHR46082:SF6">
    <property type="entry name" value="AAA+ ATPASE DOMAIN-CONTAINING PROTEIN-RELATED"/>
    <property type="match status" value="1"/>
</dbReference>
<name>A0A5C4JJ16_9ACTN</name>
<dbReference type="EMBL" id="VCKW01000006">
    <property type="protein sequence ID" value="TMR07015.1"/>
    <property type="molecule type" value="Genomic_DNA"/>
</dbReference>
<organism evidence="2 3">
    <name type="scientific">Actinomadura soli</name>
    <dbReference type="NCBI Taxonomy" id="2508997"/>
    <lineage>
        <taxon>Bacteria</taxon>
        <taxon>Bacillati</taxon>
        <taxon>Actinomycetota</taxon>
        <taxon>Actinomycetes</taxon>
        <taxon>Streptosporangiales</taxon>
        <taxon>Thermomonosporaceae</taxon>
        <taxon>Actinomadura</taxon>
    </lineage>
</organism>
<evidence type="ECO:0000313" key="2">
    <source>
        <dbReference type="EMBL" id="TMR07015.1"/>
    </source>
</evidence>
<evidence type="ECO:0000313" key="3">
    <source>
        <dbReference type="Proteomes" id="UP000309174"/>
    </source>
</evidence>
<evidence type="ECO:0000256" key="1">
    <source>
        <dbReference type="SAM" id="Phobius"/>
    </source>
</evidence>
<feature type="transmembrane region" description="Helical" evidence="1">
    <location>
        <begin position="7"/>
        <end position="28"/>
    </location>
</feature>
<comment type="caution">
    <text evidence="2">The sequence shown here is derived from an EMBL/GenBank/DDBJ whole genome shotgun (WGS) entry which is preliminary data.</text>
</comment>
<proteinExistence type="predicted"/>
<keyword evidence="1" id="KW-0812">Transmembrane</keyword>
<accession>A0A5C4JJ16</accession>
<dbReference type="Gene3D" id="1.25.40.10">
    <property type="entry name" value="Tetratricopeptide repeat domain"/>
    <property type="match status" value="2"/>
</dbReference>
<dbReference type="Pfam" id="PF13424">
    <property type="entry name" value="TPR_12"/>
    <property type="match status" value="2"/>
</dbReference>
<dbReference type="OrthoDB" id="4532668at2"/>
<dbReference type="Proteomes" id="UP000309174">
    <property type="component" value="Unassembled WGS sequence"/>
</dbReference>
<dbReference type="PANTHER" id="PTHR46082">
    <property type="entry name" value="ATP/GTP-BINDING PROTEIN-RELATED"/>
    <property type="match status" value="1"/>
</dbReference>
<dbReference type="RefSeq" id="WP_138643386.1">
    <property type="nucleotide sequence ID" value="NZ_VCKW01000006.1"/>
</dbReference>
<keyword evidence="3" id="KW-1185">Reference proteome</keyword>
<dbReference type="Pfam" id="PF13374">
    <property type="entry name" value="TPR_10"/>
    <property type="match status" value="1"/>
</dbReference>
<reference evidence="2 3" key="1">
    <citation type="submission" date="2019-05" db="EMBL/GenBank/DDBJ databases">
        <title>Draft genome sequence of Actinomadura sp. 14C53.</title>
        <authorList>
            <person name="Saricaoglu S."/>
            <person name="Isik K."/>
        </authorList>
    </citation>
    <scope>NUCLEOTIDE SEQUENCE [LARGE SCALE GENOMIC DNA]</scope>
    <source>
        <strain evidence="2 3">14C53</strain>
    </source>
</reference>
<dbReference type="InterPro" id="IPR053137">
    <property type="entry name" value="NLR-like"/>
</dbReference>